<dbReference type="AlphaFoldDB" id="X1PFB0"/>
<comment type="caution">
    <text evidence="1">The sequence shown here is derived from an EMBL/GenBank/DDBJ whole genome shotgun (WGS) entry which is preliminary data.</text>
</comment>
<feature type="non-terminal residue" evidence="1">
    <location>
        <position position="66"/>
    </location>
</feature>
<name>X1PFB0_9ZZZZ</name>
<dbReference type="EMBL" id="BARV01029104">
    <property type="protein sequence ID" value="GAI41176.1"/>
    <property type="molecule type" value="Genomic_DNA"/>
</dbReference>
<sequence>MAFDEIRRQALSEWEVLQHSDKPRILVGTATCGRAAGAMDTLEAIHCELSRLGIDTIVTQVGCIGL</sequence>
<protein>
    <submittedName>
        <fullName evidence="1">Uncharacterized protein</fullName>
    </submittedName>
</protein>
<accession>X1PFB0</accession>
<proteinExistence type="predicted"/>
<gene>
    <name evidence="1" type="ORF">S06H3_46470</name>
</gene>
<reference evidence="1" key="1">
    <citation type="journal article" date="2014" name="Front. Microbiol.">
        <title>High frequency of phylogenetically diverse reductive dehalogenase-homologous genes in deep subseafloor sedimentary metagenomes.</title>
        <authorList>
            <person name="Kawai M."/>
            <person name="Futagami T."/>
            <person name="Toyoda A."/>
            <person name="Takaki Y."/>
            <person name="Nishi S."/>
            <person name="Hori S."/>
            <person name="Arai W."/>
            <person name="Tsubouchi T."/>
            <person name="Morono Y."/>
            <person name="Uchiyama I."/>
            <person name="Ito T."/>
            <person name="Fujiyama A."/>
            <person name="Inagaki F."/>
            <person name="Takami H."/>
        </authorList>
    </citation>
    <scope>NUCLEOTIDE SEQUENCE</scope>
    <source>
        <strain evidence="1">Expedition CK06-06</strain>
    </source>
</reference>
<organism evidence="1">
    <name type="scientific">marine sediment metagenome</name>
    <dbReference type="NCBI Taxonomy" id="412755"/>
    <lineage>
        <taxon>unclassified sequences</taxon>
        <taxon>metagenomes</taxon>
        <taxon>ecological metagenomes</taxon>
    </lineage>
</organism>
<evidence type="ECO:0000313" key="1">
    <source>
        <dbReference type="EMBL" id="GAI41176.1"/>
    </source>
</evidence>